<dbReference type="CDD" id="cd03225">
    <property type="entry name" value="ABC_cobalt_CbiO_domain1"/>
    <property type="match status" value="2"/>
</dbReference>
<accession>A0A9E7PK80</accession>
<dbReference type="SUPFAM" id="SSF52540">
    <property type="entry name" value="P-loop containing nucleoside triphosphate hydrolases"/>
    <property type="match status" value="2"/>
</dbReference>
<evidence type="ECO:0000313" key="10">
    <source>
        <dbReference type="EMBL" id="UUX91583.1"/>
    </source>
</evidence>
<keyword evidence="11" id="KW-1185">Reference proteome</keyword>
<keyword evidence="7" id="KW-0472">Membrane</keyword>
<dbReference type="InterPro" id="IPR003593">
    <property type="entry name" value="AAA+_ATPase"/>
</dbReference>
<organism evidence="10 11">
    <name type="scientific">Methanoplanus endosymbiosus</name>
    <dbReference type="NCBI Taxonomy" id="33865"/>
    <lineage>
        <taxon>Archaea</taxon>
        <taxon>Methanobacteriati</taxon>
        <taxon>Methanobacteriota</taxon>
        <taxon>Stenosarchaea group</taxon>
        <taxon>Methanomicrobia</taxon>
        <taxon>Methanomicrobiales</taxon>
        <taxon>Methanomicrobiaceae</taxon>
        <taxon>Methanoplanus</taxon>
    </lineage>
</organism>
<evidence type="ECO:0000256" key="1">
    <source>
        <dbReference type="ARBA" id="ARBA00004202"/>
    </source>
</evidence>
<evidence type="ECO:0000256" key="2">
    <source>
        <dbReference type="ARBA" id="ARBA00022448"/>
    </source>
</evidence>
<evidence type="ECO:0000256" key="7">
    <source>
        <dbReference type="ARBA" id="ARBA00023136"/>
    </source>
</evidence>
<dbReference type="InterPro" id="IPR050095">
    <property type="entry name" value="ECF_ABC_transporter_ATP-bd"/>
</dbReference>
<dbReference type="InterPro" id="IPR003439">
    <property type="entry name" value="ABC_transporter-like_ATP-bd"/>
</dbReference>
<evidence type="ECO:0000313" key="11">
    <source>
        <dbReference type="Proteomes" id="UP001060368"/>
    </source>
</evidence>
<keyword evidence="6" id="KW-1278">Translocase</keyword>
<dbReference type="SMART" id="SM00382">
    <property type="entry name" value="AAA"/>
    <property type="match status" value="2"/>
</dbReference>
<gene>
    <name evidence="10" type="ORF">L6E24_09390</name>
</gene>
<dbReference type="GO" id="GO:0043190">
    <property type="term" value="C:ATP-binding cassette (ABC) transporter complex"/>
    <property type="evidence" value="ECO:0007669"/>
    <property type="project" value="TreeGrafter"/>
</dbReference>
<evidence type="ECO:0000259" key="9">
    <source>
        <dbReference type="PROSITE" id="PS50893"/>
    </source>
</evidence>
<sequence>MNHPLISVEDFSFSYNSGSVSQRKKALCSVNLEICSGEKVIIAGSSGSGKSTLIQALTGIIPWSVKGLIRGSVHVRGMDTKDYSISDISSVVGYVFQNPDHQIITNDVDSEIAFGPEQKGMDTADIESEIDLVTEALGISNLRGREIPELSWGEKQKVAIASVLALKPDLLLLDEPLSGLDSNSAVRLLKYLSMVNEKYGTAIVVVEHRIDHLDSFADRAVLLEDGKIVSDISAGEYFSAEYSDKYRPSRKSASEEIICHTDIPDNLFYPELLGGKNNPGLNIRNINRPIPSLKVRNLFYAYPGQIKYVLKGLNADFFPGEATVIFGSNGSGKSTFGRHLNGLLRPVSGSVILNGEDLSGYTVAEASRQVSLLSQHADYQLFGETICEEVTFGPRNIYPDYACIDRNTEDVMEMLDILRLGMDARPLKLSVGEKQRVAITGCLATDTPVVVMDEPTLGLDFSLKERLGLLIMSLKRRGKTVIVFTHDREFGYSFADKVCIFRDGVLHNVTGNTDNSPYGAGYKDMGDFQ</sequence>
<protein>
    <submittedName>
        <fullName evidence="10">Energy-coupling factor ABC transporter ATP-binding protein</fullName>
    </submittedName>
</protein>
<dbReference type="Proteomes" id="UP001060368">
    <property type="component" value="Chromosome"/>
</dbReference>
<keyword evidence="4" id="KW-0547">Nucleotide-binding</keyword>
<evidence type="ECO:0000256" key="4">
    <source>
        <dbReference type="ARBA" id="ARBA00022741"/>
    </source>
</evidence>
<dbReference type="PANTHER" id="PTHR43553">
    <property type="entry name" value="HEAVY METAL TRANSPORTER"/>
    <property type="match status" value="1"/>
</dbReference>
<evidence type="ECO:0000256" key="5">
    <source>
        <dbReference type="ARBA" id="ARBA00022840"/>
    </source>
</evidence>
<dbReference type="InterPro" id="IPR015856">
    <property type="entry name" value="ABC_transpr_CbiO/EcfA_su"/>
</dbReference>
<dbReference type="GO" id="GO:0016887">
    <property type="term" value="F:ATP hydrolysis activity"/>
    <property type="evidence" value="ECO:0007669"/>
    <property type="project" value="InterPro"/>
</dbReference>
<proteinExistence type="predicted"/>
<dbReference type="GO" id="GO:0042626">
    <property type="term" value="F:ATPase-coupled transmembrane transporter activity"/>
    <property type="evidence" value="ECO:0007669"/>
    <property type="project" value="TreeGrafter"/>
</dbReference>
<feature type="domain" description="ABC transporter" evidence="9">
    <location>
        <begin position="6"/>
        <end position="250"/>
    </location>
</feature>
<evidence type="ECO:0000256" key="8">
    <source>
        <dbReference type="ARBA" id="ARBA00025157"/>
    </source>
</evidence>
<name>A0A9E7PK80_9EURY</name>
<dbReference type="Pfam" id="PF00005">
    <property type="entry name" value="ABC_tran"/>
    <property type="match status" value="2"/>
</dbReference>
<dbReference type="KEGG" id="mend:L6E24_09390"/>
<dbReference type="GO" id="GO:0005524">
    <property type="term" value="F:ATP binding"/>
    <property type="evidence" value="ECO:0007669"/>
    <property type="project" value="UniProtKB-KW"/>
</dbReference>
<dbReference type="Gene3D" id="3.40.50.300">
    <property type="entry name" value="P-loop containing nucleotide triphosphate hydrolases"/>
    <property type="match status" value="2"/>
</dbReference>
<keyword evidence="3" id="KW-1003">Cell membrane</keyword>
<dbReference type="PANTHER" id="PTHR43553:SF27">
    <property type="entry name" value="ENERGY-COUPLING FACTOR TRANSPORTER ATP-BINDING PROTEIN ECFA2"/>
    <property type="match status" value="1"/>
</dbReference>
<comment type="function">
    <text evidence="8">Probably part of an ABC transporter complex. Responsible for energy coupling to the transport system.</text>
</comment>
<dbReference type="PROSITE" id="PS50893">
    <property type="entry name" value="ABC_TRANSPORTER_2"/>
    <property type="match status" value="2"/>
</dbReference>
<dbReference type="GeneID" id="74307914"/>
<evidence type="ECO:0000256" key="6">
    <source>
        <dbReference type="ARBA" id="ARBA00022967"/>
    </source>
</evidence>
<dbReference type="EMBL" id="CP096115">
    <property type="protein sequence ID" value="UUX91583.1"/>
    <property type="molecule type" value="Genomic_DNA"/>
</dbReference>
<reference evidence="10" key="1">
    <citation type="submission" date="2022-04" db="EMBL/GenBank/DDBJ databases">
        <title>Complete genome of Methanoplanus endosymbiosus DSM 3599.</title>
        <authorList>
            <person name="Chen S.-C."/>
            <person name="You Y.-T."/>
            <person name="Zhou Y.-Z."/>
            <person name="Lai M.-C."/>
        </authorList>
    </citation>
    <scope>NUCLEOTIDE SEQUENCE</scope>
    <source>
        <strain evidence="10">DSM 3599</strain>
    </source>
</reference>
<dbReference type="InterPro" id="IPR027417">
    <property type="entry name" value="P-loop_NTPase"/>
</dbReference>
<dbReference type="AlphaFoldDB" id="A0A9E7PK80"/>
<feature type="domain" description="ABC transporter" evidence="9">
    <location>
        <begin position="293"/>
        <end position="528"/>
    </location>
</feature>
<keyword evidence="2" id="KW-0813">Transport</keyword>
<dbReference type="RefSeq" id="WP_257741735.1">
    <property type="nucleotide sequence ID" value="NZ_CP096115.1"/>
</dbReference>
<evidence type="ECO:0000256" key="3">
    <source>
        <dbReference type="ARBA" id="ARBA00022475"/>
    </source>
</evidence>
<comment type="subcellular location">
    <subcellularLocation>
        <location evidence="1">Cell membrane</location>
        <topology evidence="1">Peripheral membrane protein</topology>
    </subcellularLocation>
</comment>
<keyword evidence="5 10" id="KW-0067">ATP-binding</keyword>